<feature type="region of interest" description="Disordered" evidence="1">
    <location>
        <begin position="40"/>
        <end position="82"/>
    </location>
</feature>
<organism evidence="2 3">
    <name type="scientific">Desmophyllum pertusum</name>
    <dbReference type="NCBI Taxonomy" id="174260"/>
    <lineage>
        <taxon>Eukaryota</taxon>
        <taxon>Metazoa</taxon>
        <taxon>Cnidaria</taxon>
        <taxon>Anthozoa</taxon>
        <taxon>Hexacorallia</taxon>
        <taxon>Scleractinia</taxon>
        <taxon>Caryophylliina</taxon>
        <taxon>Caryophylliidae</taxon>
        <taxon>Desmophyllum</taxon>
    </lineage>
</organism>
<sequence length="82" mass="9413">MWASALPKKSGEEQQEFCKRTADDLPFYYWTADDRYNLDDLPSFNESPQVDDADASDASSHPSMLNQSSFDKSFIQENLKIK</sequence>
<name>A0A9W9ZRZ3_9CNID</name>
<dbReference type="AlphaFoldDB" id="A0A9W9ZRZ3"/>
<evidence type="ECO:0000313" key="3">
    <source>
        <dbReference type="Proteomes" id="UP001163046"/>
    </source>
</evidence>
<evidence type="ECO:0000313" key="2">
    <source>
        <dbReference type="EMBL" id="KAJ7386746.1"/>
    </source>
</evidence>
<comment type="caution">
    <text evidence="2">The sequence shown here is derived from an EMBL/GenBank/DDBJ whole genome shotgun (WGS) entry which is preliminary data.</text>
</comment>
<evidence type="ECO:0000256" key="1">
    <source>
        <dbReference type="SAM" id="MobiDB-lite"/>
    </source>
</evidence>
<proteinExistence type="predicted"/>
<keyword evidence="3" id="KW-1185">Reference proteome</keyword>
<gene>
    <name evidence="2" type="ORF">OS493_006760</name>
</gene>
<reference evidence="2" key="1">
    <citation type="submission" date="2023-01" db="EMBL/GenBank/DDBJ databases">
        <title>Genome assembly of the deep-sea coral Lophelia pertusa.</title>
        <authorList>
            <person name="Herrera S."/>
            <person name="Cordes E."/>
        </authorList>
    </citation>
    <scope>NUCLEOTIDE SEQUENCE</scope>
    <source>
        <strain evidence="2">USNM1676648</strain>
        <tissue evidence="2">Polyp</tissue>
    </source>
</reference>
<feature type="compositionally biased region" description="Polar residues" evidence="1">
    <location>
        <begin position="61"/>
        <end position="71"/>
    </location>
</feature>
<accession>A0A9W9ZRZ3</accession>
<dbReference type="EMBL" id="MU825875">
    <property type="protein sequence ID" value="KAJ7386746.1"/>
    <property type="molecule type" value="Genomic_DNA"/>
</dbReference>
<dbReference type="Proteomes" id="UP001163046">
    <property type="component" value="Unassembled WGS sequence"/>
</dbReference>
<protein>
    <submittedName>
        <fullName evidence="2">Uncharacterized protein</fullName>
    </submittedName>
</protein>